<dbReference type="RefSeq" id="WP_078816126.1">
    <property type="nucleotide sequence ID" value="NZ_FUYE01000029.1"/>
</dbReference>
<accession>A0A1T4Z5A4</accession>
<evidence type="ECO:0000256" key="1">
    <source>
        <dbReference type="SAM" id="MobiDB-lite"/>
    </source>
</evidence>
<dbReference type="STRING" id="48467.SAMN02745166_05017"/>
<dbReference type="AlphaFoldDB" id="A0A1T4Z5A4"/>
<organism evidence="2 3">
    <name type="scientific">Prosthecobacter debontii</name>
    <dbReference type="NCBI Taxonomy" id="48467"/>
    <lineage>
        <taxon>Bacteria</taxon>
        <taxon>Pseudomonadati</taxon>
        <taxon>Verrucomicrobiota</taxon>
        <taxon>Verrucomicrobiia</taxon>
        <taxon>Verrucomicrobiales</taxon>
        <taxon>Verrucomicrobiaceae</taxon>
        <taxon>Prosthecobacter</taxon>
    </lineage>
</organism>
<gene>
    <name evidence="2" type="ORF">SAMN02745166_05017</name>
</gene>
<protein>
    <submittedName>
        <fullName evidence="2">Uncharacterized protein</fullName>
    </submittedName>
</protein>
<evidence type="ECO:0000313" key="2">
    <source>
        <dbReference type="EMBL" id="SKB08741.1"/>
    </source>
</evidence>
<dbReference type="Proteomes" id="UP000190774">
    <property type="component" value="Unassembled WGS sequence"/>
</dbReference>
<dbReference type="EMBL" id="FUYE01000029">
    <property type="protein sequence ID" value="SKB08741.1"/>
    <property type="molecule type" value="Genomic_DNA"/>
</dbReference>
<proteinExistence type="predicted"/>
<reference evidence="3" key="1">
    <citation type="submission" date="2017-02" db="EMBL/GenBank/DDBJ databases">
        <authorList>
            <person name="Varghese N."/>
            <person name="Submissions S."/>
        </authorList>
    </citation>
    <scope>NUCLEOTIDE SEQUENCE [LARGE SCALE GENOMIC DNA]</scope>
    <source>
        <strain evidence="3">ATCC 700200</strain>
    </source>
</reference>
<name>A0A1T4Z5A4_9BACT</name>
<sequence length="149" mass="15900">MTDGSTRLTNAKHENFAHLMAGGEVPVAEAYRRCVRARCSEATAQTAGMRLAQTAAAQARIIWLQAQQGEAPGEGRTESPPQPPTEKPAETGTILTLMEKRSICAEIARGGEKAADRLRAIQVDNDLAGDGSEATGHHALEDLANKLRL</sequence>
<keyword evidence="3" id="KW-1185">Reference proteome</keyword>
<feature type="region of interest" description="Disordered" evidence="1">
    <location>
        <begin position="66"/>
        <end position="93"/>
    </location>
</feature>
<evidence type="ECO:0000313" key="3">
    <source>
        <dbReference type="Proteomes" id="UP000190774"/>
    </source>
</evidence>